<proteinExistence type="predicted"/>
<dbReference type="InterPro" id="IPR036860">
    <property type="entry name" value="SH2_dom_sf"/>
</dbReference>
<dbReference type="SUPFAM" id="SSF55550">
    <property type="entry name" value="SH2 domain"/>
    <property type="match status" value="1"/>
</dbReference>
<evidence type="ECO:0000259" key="5">
    <source>
        <dbReference type="PROSITE" id="PS50001"/>
    </source>
</evidence>
<gene>
    <name evidence="6" type="ORF">KUDE01_012788</name>
</gene>
<dbReference type="PROSITE" id="PS50001">
    <property type="entry name" value="SH2"/>
    <property type="match status" value="1"/>
</dbReference>
<dbReference type="Gene3D" id="1.10.150.50">
    <property type="entry name" value="Transcription Factor, Ets-1"/>
    <property type="match status" value="1"/>
</dbReference>
<evidence type="ECO:0000256" key="3">
    <source>
        <dbReference type="SAM" id="Coils"/>
    </source>
</evidence>
<keyword evidence="3" id="KW-0175">Coiled coil</keyword>
<evidence type="ECO:0000313" key="6">
    <source>
        <dbReference type="EMBL" id="KAK1905608.1"/>
    </source>
</evidence>
<dbReference type="SUPFAM" id="SSF47769">
    <property type="entry name" value="SAM/Pointed domain"/>
    <property type="match status" value="1"/>
</dbReference>
<sequence>MASDVSIIKSDTTELKNSVNALQIRLEEAEDRIGSLEDSTANMANESKGLARRVEQLWNRVEDQENRARRNHIKLIGLKEGKEAGSTINDYVKKILNDGLGLQGAEYEIERSHRSGGPRPDDNQPPRMILVKFLRYTAQQKVLAAAKKNRGVRWEDCSLSIYEDLTKERSNLRRRFSQPMKTLWEHQKHVPAKKLPVETKMNLPSREECEGWDPAQVAFFLGQNKMPECAGTVNRLRIDGHRLLSLSDSDMNKFSLVYQPQLQKIVQDIKKNDGSLLNKLRRLKSKPVPKVPARDYRDFREDEERSDSDYDNDMYEDPHEEQDDNYEPPPSHKAFTPTPSASFPRGEYLDNCRSRPGRPSRKPLRPVKGSRQLPPEPPLQGSDEEDYINPDCSNDDDNYIEPAENPPSNPMMHCGSKAGRDRPMRPTPITERSPSPDFYEVPDKEGNSLSLPANRLCPIPATQSPSTPPKPSPRANPRRSPTPVQKSSGDDEYEVCDPEDSSTNKRAEGPPRPRPKPLPRERSPIPPGKPKPEFKPREFESRTLPVRQKDLKPQRTAFTLDPQRPKIPFPQMTFPKPTDRGSVIADNGTTDQDKDAGVYKKSWYASACDRKTADDALCRLGKDGAFMVRRSSGQDAQQPYTLVVFYKGRVYNIPIRFIAGPQPYALGREKKGQEFFSSISHIVENHQRQPLVLIDSQSNSKDASDWASTSRPDDLTTDRTNLLFLLSDYCLQKSLFDAYRLPVFNECFIHIIYICISITIPE</sequence>
<dbReference type="EMBL" id="JASDAP010000003">
    <property type="protein sequence ID" value="KAK1905608.1"/>
    <property type="molecule type" value="Genomic_DNA"/>
</dbReference>
<name>A0AAD9CQ31_DISEL</name>
<dbReference type="SMART" id="SM00252">
    <property type="entry name" value="SH2"/>
    <property type="match status" value="1"/>
</dbReference>
<feature type="compositionally biased region" description="Acidic residues" evidence="4">
    <location>
        <begin position="304"/>
        <end position="326"/>
    </location>
</feature>
<reference evidence="6" key="1">
    <citation type="submission" date="2023-04" db="EMBL/GenBank/DDBJ databases">
        <title>Chromosome-level genome of Chaenocephalus aceratus.</title>
        <authorList>
            <person name="Park H."/>
        </authorList>
    </citation>
    <scope>NUCLEOTIDE SEQUENCE</scope>
    <source>
        <strain evidence="6">DE</strain>
        <tissue evidence="6">Muscle</tissue>
    </source>
</reference>
<feature type="compositionally biased region" description="Basic and acidic residues" evidence="4">
    <location>
        <begin position="292"/>
        <end position="303"/>
    </location>
</feature>
<dbReference type="PANTHER" id="PTHR14098">
    <property type="entry name" value="SH2 DOMAIN CONTAINING PROTEIN"/>
    <property type="match status" value="1"/>
</dbReference>
<evidence type="ECO:0000313" key="7">
    <source>
        <dbReference type="Proteomes" id="UP001228049"/>
    </source>
</evidence>
<dbReference type="Gene3D" id="3.30.70.1820">
    <property type="entry name" value="L1 transposable element, RRM domain"/>
    <property type="match status" value="1"/>
</dbReference>
<dbReference type="AlphaFoldDB" id="A0AAD9CQ31"/>
<keyword evidence="7" id="KW-1185">Reference proteome</keyword>
<dbReference type="InterPro" id="IPR013761">
    <property type="entry name" value="SAM/pointed_sf"/>
</dbReference>
<feature type="compositionally biased region" description="Acidic residues" evidence="4">
    <location>
        <begin position="490"/>
        <end position="500"/>
    </location>
</feature>
<feature type="compositionally biased region" description="Basic residues" evidence="4">
    <location>
        <begin position="355"/>
        <end position="365"/>
    </location>
</feature>
<dbReference type="Proteomes" id="UP001228049">
    <property type="component" value="Unassembled WGS sequence"/>
</dbReference>
<feature type="compositionally biased region" description="Acidic residues" evidence="4">
    <location>
        <begin position="382"/>
        <end position="399"/>
    </location>
</feature>
<dbReference type="GO" id="GO:0007169">
    <property type="term" value="P:cell surface receptor protein tyrosine kinase signaling pathway"/>
    <property type="evidence" value="ECO:0007669"/>
    <property type="project" value="TreeGrafter"/>
</dbReference>
<comment type="caution">
    <text evidence="6">The sequence shown here is derived from an EMBL/GenBank/DDBJ whole genome shotgun (WGS) entry which is preliminary data.</text>
</comment>
<dbReference type="InterPro" id="IPR000980">
    <property type="entry name" value="SH2"/>
</dbReference>
<dbReference type="FunFam" id="3.30.505.10:FF:000016">
    <property type="entry name" value="B-cell linker protein isoform 2"/>
    <property type="match status" value="1"/>
</dbReference>
<dbReference type="GO" id="GO:0035556">
    <property type="term" value="P:intracellular signal transduction"/>
    <property type="evidence" value="ECO:0007669"/>
    <property type="project" value="TreeGrafter"/>
</dbReference>
<feature type="region of interest" description="Disordered" evidence="4">
    <location>
        <begin position="288"/>
        <end position="589"/>
    </location>
</feature>
<dbReference type="PANTHER" id="PTHR14098:SF3">
    <property type="entry name" value="B-CELL LINKER PROTEIN"/>
    <property type="match status" value="1"/>
</dbReference>
<evidence type="ECO:0000256" key="2">
    <source>
        <dbReference type="PROSITE-ProRule" id="PRU00191"/>
    </source>
</evidence>
<protein>
    <submittedName>
        <fullName evidence="6">B-cell linker protein</fullName>
    </submittedName>
</protein>
<dbReference type="Gene3D" id="3.30.505.10">
    <property type="entry name" value="SH2 domain"/>
    <property type="match status" value="1"/>
</dbReference>
<feature type="compositionally biased region" description="Basic and acidic residues" evidence="4">
    <location>
        <begin position="502"/>
        <end position="511"/>
    </location>
</feature>
<feature type="domain" description="SH2" evidence="5">
    <location>
        <begin position="603"/>
        <end position="713"/>
    </location>
</feature>
<dbReference type="GO" id="GO:0005737">
    <property type="term" value="C:cytoplasm"/>
    <property type="evidence" value="ECO:0007669"/>
    <property type="project" value="UniProtKB-ARBA"/>
</dbReference>
<dbReference type="InterPro" id="IPR051751">
    <property type="entry name" value="Immunoreceptor_sig_adapters"/>
</dbReference>
<feature type="coiled-coil region" evidence="3">
    <location>
        <begin position="12"/>
        <end position="46"/>
    </location>
</feature>
<organism evidence="6 7">
    <name type="scientific">Dissostichus eleginoides</name>
    <name type="common">Patagonian toothfish</name>
    <name type="synonym">Dissostichus amissus</name>
    <dbReference type="NCBI Taxonomy" id="100907"/>
    <lineage>
        <taxon>Eukaryota</taxon>
        <taxon>Metazoa</taxon>
        <taxon>Chordata</taxon>
        <taxon>Craniata</taxon>
        <taxon>Vertebrata</taxon>
        <taxon>Euteleostomi</taxon>
        <taxon>Actinopterygii</taxon>
        <taxon>Neopterygii</taxon>
        <taxon>Teleostei</taxon>
        <taxon>Neoteleostei</taxon>
        <taxon>Acanthomorphata</taxon>
        <taxon>Eupercaria</taxon>
        <taxon>Perciformes</taxon>
        <taxon>Notothenioidei</taxon>
        <taxon>Nototheniidae</taxon>
        <taxon>Dissostichus</taxon>
    </lineage>
</organism>
<evidence type="ECO:0000256" key="4">
    <source>
        <dbReference type="SAM" id="MobiDB-lite"/>
    </source>
</evidence>
<feature type="compositionally biased region" description="Basic and acidic residues" evidence="4">
    <location>
        <begin position="530"/>
        <end position="553"/>
    </location>
</feature>
<accession>A0AAD9CQ31</accession>
<dbReference type="Pfam" id="PF00017">
    <property type="entry name" value="SH2"/>
    <property type="match status" value="1"/>
</dbReference>
<keyword evidence="1 2" id="KW-0727">SH2 domain</keyword>
<evidence type="ECO:0000256" key="1">
    <source>
        <dbReference type="ARBA" id="ARBA00022999"/>
    </source>
</evidence>